<accession>A0A124BRM8</accession>
<feature type="region of interest" description="Disordered" evidence="1">
    <location>
        <begin position="314"/>
        <end position="335"/>
    </location>
</feature>
<feature type="compositionally biased region" description="Polar residues" evidence="1">
    <location>
        <begin position="325"/>
        <end position="335"/>
    </location>
</feature>
<dbReference type="InterPro" id="IPR043129">
    <property type="entry name" value="ATPase_NBD"/>
</dbReference>
<keyword evidence="3" id="KW-1185">Reference proteome</keyword>
<dbReference type="SUPFAM" id="SSF53067">
    <property type="entry name" value="Actin-like ATPase domain"/>
    <property type="match status" value="1"/>
</dbReference>
<dbReference type="PANTHER" id="PTHR18964">
    <property type="entry name" value="ROK (REPRESSOR, ORF, KINASE) FAMILY"/>
    <property type="match status" value="1"/>
</dbReference>
<name>A0A124BRM8_9DEIO</name>
<dbReference type="Proteomes" id="UP000056209">
    <property type="component" value="Unassembled WGS sequence"/>
</dbReference>
<dbReference type="GO" id="GO:0016301">
    <property type="term" value="F:kinase activity"/>
    <property type="evidence" value="ECO:0007669"/>
    <property type="project" value="UniProtKB-KW"/>
</dbReference>
<reference evidence="3" key="1">
    <citation type="submission" date="2015-11" db="EMBL/GenBank/DDBJ databases">
        <title>Draft Genome Sequence of the Radioresistant Bacterium Deinococcus grandis, Isolated from Freshwater Fish in Japan.</title>
        <authorList>
            <person name="Satoh K."/>
            <person name="Onodera T."/>
            <person name="Omoso K."/>
            <person name="Takeda-Yano K."/>
            <person name="Katayama T."/>
            <person name="Oono Y."/>
            <person name="Narumi I."/>
        </authorList>
    </citation>
    <scope>NUCLEOTIDE SEQUENCE [LARGE SCALE GENOMIC DNA]</scope>
    <source>
        <strain evidence="3">ATCC 43672</strain>
    </source>
</reference>
<dbReference type="Pfam" id="PF00480">
    <property type="entry name" value="ROK"/>
    <property type="match status" value="1"/>
</dbReference>
<gene>
    <name evidence="2" type="ORF">DEIGR_101734</name>
</gene>
<evidence type="ECO:0000256" key="1">
    <source>
        <dbReference type="SAM" id="MobiDB-lite"/>
    </source>
</evidence>
<keyword evidence="2" id="KW-0418">Kinase</keyword>
<protein>
    <submittedName>
        <fullName evidence="2">N-acetylmannosamine kinase sugar kinases</fullName>
    </submittedName>
</protein>
<dbReference type="EMBL" id="BCMS01000001">
    <property type="protein sequence ID" value="GAQ21707.1"/>
    <property type="molecule type" value="Genomic_DNA"/>
</dbReference>
<comment type="caution">
    <text evidence="2">The sequence shown here is derived from an EMBL/GenBank/DDBJ whole genome shotgun (WGS) entry which is preliminary data.</text>
</comment>
<evidence type="ECO:0000313" key="3">
    <source>
        <dbReference type="Proteomes" id="UP000056209"/>
    </source>
</evidence>
<dbReference type="Gene3D" id="3.30.420.40">
    <property type="match status" value="2"/>
</dbReference>
<organism evidence="2 3">
    <name type="scientific">Deinococcus grandis</name>
    <dbReference type="NCBI Taxonomy" id="57498"/>
    <lineage>
        <taxon>Bacteria</taxon>
        <taxon>Thermotogati</taxon>
        <taxon>Deinococcota</taxon>
        <taxon>Deinococci</taxon>
        <taxon>Deinococcales</taxon>
        <taxon>Deinococcaceae</taxon>
        <taxon>Deinococcus</taxon>
    </lineage>
</organism>
<keyword evidence="2" id="KW-0808">Transferase</keyword>
<dbReference type="InterPro" id="IPR000600">
    <property type="entry name" value="ROK"/>
</dbReference>
<dbReference type="AlphaFoldDB" id="A0A124BRM8"/>
<sequence>MAGWQNARVTTGPLNDRPADPSPLLALDIGGTSLRAALVQGGRVLDRVEARTPRPATPDAVITAALELARPLAARAGAVGVACAGAVARGRVTATATHTFPGWVDIPLAERLGAGLGLPCAALNDARAAAWGEFAAGAGQGTTEFMFVTVSTGVGAGLVLGGRLHLAGNGLDAELGFVTVPSHWHAGALTPAGQLAPLEFESSGTALNARAAALGFADARALCDAADAGDATADAEYRHSAAGLAWKIADIAALLGVTRAALGGSVGLRPGYRTRVQEALAAFPERYRPEVVHAALGADAGLIGAALWAARSARHGEAQDGGAQDPSTRDASAQG</sequence>
<evidence type="ECO:0000313" key="2">
    <source>
        <dbReference type="EMBL" id="GAQ21707.1"/>
    </source>
</evidence>
<dbReference type="PANTHER" id="PTHR18964:SF169">
    <property type="entry name" value="N-ACETYLMANNOSAMINE KINASE"/>
    <property type="match status" value="1"/>
</dbReference>
<proteinExistence type="predicted"/>